<feature type="region of interest" description="Disordered" evidence="1">
    <location>
        <begin position="72"/>
        <end position="107"/>
    </location>
</feature>
<reference evidence="2" key="1">
    <citation type="submission" date="2023-06" db="EMBL/GenBank/DDBJ databases">
        <title>Genome-scale phylogeny and comparative genomics of the fungal order Sordariales.</title>
        <authorList>
            <consortium name="Lawrence Berkeley National Laboratory"/>
            <person name="Hensen N."/>
            <person name="Bonometti L."/>
            <person name="Westerberg I."/>
            <person name="Brannstrom I.O."/>
            <person name="Guillou S."/>
            <person name="Cros-Aarteil S."/>
            <person name="Calhoun S."/>
            <person name="Haridas S."/>
            <person name="Kuo A."/>
            <person name="Mondo S."/>
            <person name="Pangilinan J."/>
            <person name="Riley R."/>
            <person name="Labutti K."/>
            <person name="Andreopoulos B."/>
            <person name="Lipzen A."/>
            <person name="Chen C."/>
            <person name="Yanf M."/>
            <person name="Daum C."/>
            <person name="Ng V."/>
            <person name="Clum A."/>
            <person name="Steindorff A."/>
            <person name="Ohm R."/>
            <person name="Martin F."/>
            <person name="Silar P."/>
            <person name="Natvig D."/>
            <person name="Lalanne C."/>
            <person name="Gautier V."/>
            <person name="Ament-Velasquez S.L."/>
            <person name="Kruys A."/>
            <person name="Hutchinson M.I."/>
            <person name="Powell A.J."/>
            <person name="Barry K."/>
            <person name="Miller A.N."/>
            <person name="Grigoriev I.V."/>
            <person name="Debuchy R."/>
            <person name="Gladieux P."/>
            <person name="Thoren M.H."/>
            <person name="Johannesson H."/>
        </authorList>
    </citation>
    <scope>NUCLEOTIDE SEQUENCE</scope>
    <source>
        <strain evidence="2">SMH4607-1</strain>
    </source>
</reference>
<evidence type="ECO:0008006" key="4">
    <source>
        <dbReference type="Google" id="ProtNLM"/>
    </source>
</evidence>
<dbReference type="PANTHER" id="PTHR12265:SF40">
    <property type="entry name" value="DUF829-DOMAIN-CONTAINING PROTEIN"/>
    <property type="match status" value="1"/>
</dbReference>
<sequence length="274" mass="29525">MASNTPTTAPASPLAFMTKLNQDIYLFRPDSAAPPAAAGAPQLILLTSWMGARDAHIAKYLAPYRALALQGRAGHPRSPNPPVHLPPLSPPSSSPSPSPSPSSSDTPQLLIHLFSNGGSTTLAHLRTLTPLPSHTLVYDSAPGQFTYTGSFAALTAGLSGWTRAAFAPLVHAFCAWYWLVHNVFARGAGGPFAAVAAAHNEREGRARAEVRRAYVYSEEDKLVDWRDVERHAADAKSGGFVVRVEKFAGSAHVAHARRDEGRYWGVVRETWEGW</sequence>
<evidence type="ECO:0000313" key="3">
    <source>
        <dbReference type="Proteomes" id="UP001172102"/>
    </source>
</evidence>
<proteinExistence type="predicted"/>
<protein>
    <recommendedName>
        <fullName evidence="4">Indole-diterpene biosynthesis protein PaxU</fullName>
    </recommendedName>
</protein>
<comment type="caution">
    <text evidence="2">The sequence shown here is derived from an EMBL/GenBank/DDBJ whole genome shotgun (WGS) entry which is preliminary data.</text>
</comment>
<dbReference type="PANTHER" id="PTHR12265">
    <property type="entry name" value="TRANSMEMBRANE PROTEIN 53"/>
    <property type="match status" value="1"/>
</dbReference>
<accession>A0AA39ZXJ6</accession>
<organism evidence="2 3">
    <name type="scientific">Lasiosphaeris hirsuta</name>
    <dbReference type="NCBI Taxonomy" id="260670"/>
    <lineage>
        <taxon>Eukaryota</taxon>
        <taxon>Fungi</taxon>
        <taxon>Dikarya</taxon>
        <taxon>Ascomycota</taxon>
        <taxon>Pezizomycotina</taxon>
        <taxon>Sordariomycetes</taxon>
        <taxon>Sordariomycetidae</taxon>
        <taxon>Sordariales</taxon>
        <taxon>Lasiosphaeriaceae</taxon>
        <taxon>Lasiosphaeris</taxon>
    </lineage>
</organism>
<dbReference type="Proteomes" id="UP001172102">
    <property type="component" value="Unassembled WGS sequence"/>
</dbReference>
<dbReference type="InterPro" id="IPR008547">
    <property type="entry name" value="DUF829_TMEM53"/>
</dbReference>
<keyword evidence="3" id="KW-1185">Reference proteome</keyword>
<evidence type="ECO:0000256" key="1">
    <source>
        <dbReference type="SAM" id="MobiDB-lite"/>
    </source>
</evidence>
<evidence type="ECO:0000313" key="2">
    <source>
        <dbReference type="EMBL" id="KAK0705494.1"/>
    </source>
</evidence>
<gene>
    <name evidence="2" type="ORF">B0H67DRAFT_649820</name>
</gene>
<dbReference type="EMBL" id="JAUKUA010000007">
    <property type="protein sequence ID" value="KAK0705494.1"/>
    <property type="molecule type" value="Genomic_DNA"/>
</dbReference>
<feature type="compositionally biased region" description="Pro residues" evidence="1">
    <location>
        <begin position="78"/>
        <end position="100"/>
    </location>
</feature>
<dbReference type="AlphaFoldDB" id="A0AA39ZXJ6"/>
<dbReference type="Pfam" id="PF05705">
    <property type="entry name" value="DUF829"/>
    <property type="match status" value="1"/>
</dbReference>
<name>A0AA39ZXJ6_9PEZI</name>